<feature type="region of interest" description="Disordered" evidence="16">
    <location>
        <begin position="2498"/>
        <end position="2519"/>
    </location>
</feature>
<keyword evidence="10" id="KW-0560">Oxidoreductase</keyword>
<dbReference type="InterPro" id="IPR018490">
    <property type="entry name" value="cNMP-bd_dom_sf"/>
</dbReference>
<feature type="region of interest" description="Disordered" evidence="16">
    <location>
        <begin position="1545"/>
        <end position="1655"/>
    </location>
</feature>
<dbReference type="Gene3D" id="3.30.70.150">
    <property type="entry name" value="RuBisCO large subunit, N-terminal domain"/>
    <property type="match status" value="2"/>
</dbReference>
<dbReference type="PROSITE" id="PS50042">
    <property type="entry name" value="CNMP_BINDING_3"/>
    <property type="match status" value="2"/>
</dbReference>
<evidence type="ECO:0000313" key="21">
    <source>
        <dbReference type="Proteomes" id="UP000186817"/>
    </source>
</evidence>
<proteinExistence type="inferred from homology"/>
<dbReference type="SUPFAM" id="SSF51206">
    <property type="entry name" value="cAMP-binding domain-like"/>
    <property type="match status" value="2"/>
</dbReference>
<dbReference type="PROSITE" id="PS00888">
    <property type="entry name" value="CNMP_BINDING_1"/>
    <property type="match status" value="1"/>
</dbReference>
<dbReference type="Gene3D" id="3.20.20.110">
    <property type="entry name" value="Ribulose bisphosphate carboxylase, large subunit, C-terminal domain"/>
    <property type="match status" value="1"/>
</dbReference>
<dbReference type="InterPro" id="IPR017443">
    <property type="entry name" value="RuBisCO_lsu_fd_N"/>
</dbReference>
<feature type="region of interest" description="Disordered" evidence="16">
    <location>
        <begin position="3838"/>
        <end position="3869"/>
    </location>
</feature>
<dbReference type="PROSITE" id="PS00889">
    <property type="entry name" value="CNMP_BINDING_2"/>
    <property type="match status" value="1"/>
</dbReference>
<feature type="compositionally biased region" description="Low complexity" evidence="16">
    <location>
        <begin position="1545"/>
        <end position="1561"/>
    </location>
</feature>
<feature type="domain" description="RNase H type-1" evidence="19">
    <location>
        <begin position="1120"/>
        <end position="1269"/>
    </location>
</feature>
<dbReference type="InterPro" id="IPR002156">
    <property type="entry name" value="RNaseH_domain"/>
</dbReference>
<evidence type="ECO:0000256" key="3">
    <source>
        <dbReference type="ARBA" id="ARBA00004474"/>
    </source>
</evidence>
<dbReference type="Gene3D" id="3.30.420.10">
    <property type="entry name" value="Ribonuclease H-like superfamily/Ribonuclease H"/>
    <property type="match status" value="1"/>
</dbReference>
<gene>
    <name evidence="20" type="primary">rbcL</name>
    <name evidence="20" type="ORF">AK812_SmicGene19952</name>
</gene>
<dbReference type="SUPFAM" id="SSF56672">
    <property type="entry name" value="DNA/RNA polymerases"/>
    <property type="match status" value="1"/>
</dbReference>
<dbReference type="SUPFAM" id="SSF51649">
    <property type="entry name" value="RuBisCo, C-terminal domain"/>
    <property type="match status" value="1"/>
</dbReference>
<comment type="subcellular location">
    <subcellularLocation>
        <location evidence="3">Plastid</location>
    </subcellularLocation>
</comment>
<dbReference type="InterPro" id="IPR018488">
    <property type="entry name" value="cNMP-bd_CS"/>
</dbReference>
<dbReference type="InterPro" id="IPR000685">
    <property type="entry name" value="RuBisCO_lsu_C"/>
</dbReference>
<comment type="cofactor">
    <cofactor evidence="1">
        <name>Mg(2+)</name>
        <dbReference type="ChEBI" id="CHEBI:18420"/>
    </cofactor>
</comment>
<dbReference type="PANTHER" id="PTHR42704">
    <property type="entry name" value="RIBULOSE BISPHOSPHATE CARBOXYLASE"/>
    <property type="match status" value="1"/>
</dbReference>
<dbReference type="NCBIfam" id="NF010002">
    <property type="entry name" value="PRK13475.1"/>
    <property type="match status" value="1"/>
</dbReference>
<feature type="region of interest" description="Disordered" evidence="16">
    <location>
        <begin position="5864"/>
        <end position="5890"/>
    </location>
</feature>
<evidence type="ECO:0000256" key="1">
    <source>
        <dbReference type="ARBA" id="ARBA00001946"/>
    </source>
</evidence>
<feature type="compositionally biased region" description="Low complexity" evidence="16">
    <location>
        <begin position="1588"/>
        <end position="1602"/>
    </location>
</feature>
<feature type="compositionally biased region" description="Acidic residues" evidence="16">
    <location>
        <begin position="2000"/>
        <end position="2014"/>
    </location>
</feature>
<dbReference type="GO" id="GO:0003676">
    <property type="term" value="F:nucleic acid binding"/>
    <property type="evidence" value="ECO:0007669"/>
    <property type="project" value="InterPro"/>
</dbReference>
<dbReference type="InterPro" id="IPR000477">
    <property type="entry name" value="RT_dom"/>
</dbReference>
<dbReference type="Pfam" id="PF00078">
    <property type="entry name" value="RVT_1"/>
    <property type="match status" value="2"/>
</dbReference>
<comment type="function">
    <text evidence="2">RuBisCO catalyzes two reactions: the carboxylation of D-ribulose 1,5-bisphosphate, the primary event in carbon dioxide fixation, as well as the oxidative fragmentation of the pentose substrate. Both reactions occur simultaneously and in competition at the same active site.</text>
</comment>
<evidence type="ECO:0000259" key="19">
    <source>
        <dbReference type="PROSITE" id="PS50879"/>
    </source>
</evidence>
<dbReference type="PANTHER" id="PTHR42704:SF17">
    <property type="entry name" value="RIBULOSE BISPHOSPHATE CARBOXYLASE LARGE CHAIN"/>
    <property type="match status" value="1"/>
</dbReference>
<dbReference type="EC" id="4.1.1.39" evidence="5"/>
<feature type="domain" description="Cyclic nucleotide-binding" evidence="17">
    <location>
        <begin position="4926"/>
        <end position="5035"/>
    </location>
</feature>
<evidence type="ECO:0000256" key="9">
    <source>
        <dbReference type="ARBA" id="ARBA00022842"/>
    </source>
</evidence>
<dbReference type="Pfam" id="PF00016">
    <property type="entry name" value="RuBisCO_large"/>
    <property type="match status" value="1"/>
</dbReference>
<feature type="region of interest" description="Disordered" evidence="16">
    <location>
        <begin position="794"/>
        <end position="828"/>
    </location>
</feature>
<dbReference type="InterPro" id="IPR011990">
    <property type="entry name" value="TPR-like_helical_dom_sf"/>
</dbReference>
<evidence type="ECO:0000256" key="12">
    <source>
        <dbReference type="ARBA" id="ARBA00023239"/>
    </source>
</evidence>
<feature type="region of interest" description="Disordered" evidence="16">
    <location>
        <begin position="5608"/>
        <end position="5640"/>
    </location>
</feature>
<feature type="compositionally biased region" description="Basic and acidic residues" evidence="16">
    <location>
        <begin position="5864"/>
        <end position="5880"/>
    </location>
</feature>
<comment type="caution">
    <text evidence="20">The sequence shown here is derived from an EMBL/GenBank/DDBJ whole genome shotgun (WGS) entry which is preliminary data.</text>
</comment>
<dbReference type="InterPro" id="IPR033966">
    <property type="entry name" value="RuBisCO"/>
</dbReference>
<feature type="compositionally biased region" description="Polar residues" evidence="16">
    <location>
        <begin position="3842"/>
        <end position="3853"/>
    </location>
</feature>
<evidence type="ECO:0000256" key="2">
    <source>
        <dbReference type="ARBA" id="ARBA00003617"/>
    </source>
</evidence>
<accession>A0A1Q9DR79</accession>
<dbReference type="Gene3D" id="1.25.40.10">
    <property type="entry name" value="Tetratricopeptide repeat domain"/>
    <property type="match status" value="1"/>
</dbReference>
<comment type="catalytic activity">
    <reaction evidence="14">
        <text>D-ribulose 1,5-bisphosphate + O2 = 2-phosphoglycolate + (2R)-3-phosphoglycerate + 2 H(+)</text>
        <dbReference type="Rhea" id="RHEA:36631"/>
        <dbReference type="ChEBI" id="CHEBI:15378"/>
        <dbReference type="ChEBI" id="CHEBI:15379"/>
        <dbReference type="ChEBI" id="CHEBI:57870"/>
        <dbReference type="ChEBI" id="CHEBI:58033"/>
        <dbReference type="ChEBI" id="CHEBI:58272"/>
    </reaction>
</comment>
<dbReference type="SUPFAM" id="SSF54966">
    <property type="entry name" value="RuBisCO, large subunit, small (N-terminal) domain"/>
    <property type="match status" value="2"/>
</dbReference>
<evidence type="ECO:0000256" key="5">
    <source>
        <dbReference type="ARBA" id="ARBA00012287"/>
    </source>
</evidence>
<evidence type="ECO:0000256" key="14">
    <source>
        <dbReference type="ARBA" id="ARBA00048059"/>
    </source>
</evidence>
<feature type="region of interest" description="Disordered" evidence="16">
    <location>
        <begin position="2396"/>
        <end position="2456"/>
    </location>
</feature>
<dbReference type="PROSITE" id="PS00157">
    <property type="entry name" value="RUBISCO_LARGE"/>
    <property type="match status" value="1"/>
</dbReference>
<dbReference type="GO" id="GO:0009536">
    <property type="term" value="C:plastid"/>
    <property type="evidence" value="ECO:0007669"/>
    <property type="project" value="UniProtKB-SubCell"/>
</dbReference>
<dbReference type="SUPFAM" id="SSF53098">
    <property type="entry name" value="Ribonuclease H-like"/>
    <property type="match status" value="1"/>
</dbReference>
<dbReference type="PRINTS" id="PR00103">
    <property type="entry name" value="CAMPKINASE"/>
</dbReference>
<dbReference type="InterPro" id="IPR036422">
    <property type="entry name" value="RuBisCO_lsu_N_sf"/>
</dbReference>
<evidence type="ECO:0000313" key="20">
    <source>
        <dbReference type="EMBL" id="OLP97672.1"/>
    </source>
</evidence>
<dbReference type="Proteomes" id="UP000186817">
    <property type="component" value="Unassembled WGS sequence"/>
</dbReference>
<organism evidence="20 21">
    <name type="scientific">Symbiodinium microadriaticum</name>
    <name type="common">Dinoflagellate</name>
    <name type="synonym">Zooxanthella microadriatica</name>
    <dbReference type="NCBI Taxonomy" id="2951"/>
    <lineage>
        <taxon>Eukaryota</taxon>
        <taxon>Sar</taxon>
        <taxon>Alveolata</taxon>
        <taxon>Dinophyceae</taxon>
        <taxon>Suessiales</taxon>
        <taxon>Symbiodiniaceae</taxon>
        <taxon>Symbiodinium</taxon>
    </lineage>
</organism>
<dbReference type="PROSITE" id="PS50878">
    <property type="entry name" value="RT_POL"/>
    <property type="match status" value="1"/>
</dbReference>
<dbReference type="GO" id="GO:0016984">
    <property type="term" value="F:ribulose-bisphosphate carboxylase activity"/>
    <property type="evidence" value="ECO:0007669"/>
    <property type="project" value="UniProtKB-EC"/>
</dbReference>
<feature type="region of interest" description="Disordered" evidence="16">
    <location>
        <begin position="5104"/>
        <end position="5129"/>
    </location>
</feature>
<dbReference type="InterPro" id="IPR036397">
    <property type="entry name" value="RNaseH_sf"/>
</dbReference>
<name>A0A1Q9DR79_SYMMI</name>
<feature type="compositionally biased region" description="Acidic residues" evidence="16">
    <location>
        <begin position="801"/>
        <end position="817"/>
    </location>
</feature>
<reference evidence="20 21" key="1">
    <citation type="submission" date="2016-02" db="EMBL/GenBank/DDBJ databases">
        <title>Genome analysis of coral dinoflagellate symbionts highlights evolutionary adaptations to a symbiotic lifestyle.</title>
        <authorList>
            <person name="Aranda M."/>
            <person name="Li Y."/>
            <person name="Liew Y.J."/>
            <person name="Baumgarten S."/>
            <person name="Simakov O."/>
            <person name="Wilson M."/>
            <person name="Piel J."/>
            <person name="Ashoor H."/>
            <person name="Bougouffa S."/>
            <person name="Bajic V.B."/>
            <person name="Ryu T."/>
            <person name="Ravasi T."/>
            <person name="Bayer T."/>
            <person name="Micklem G."/>
            <person name="Kim H."/>
            <person name="Bhak J."/>
            <person name="Lajeunesse T.C."/>
            <person name="Voolstra C.R."/>
        </authorList>
    </citation>
    <scope>NUCLEOTIDE SEQUENCE [LARGE SCALE GENOMIC DNA]</scope>
    <source>
        <strain evidence="20 21">CCMP2467</strain>
    </source>
</reference>
<evidence type="ECO:0000256" key="15">
    <source>
        <dbReference type="ARBA" id="ARBA00049469"/>
    </source>
</evidence>
<dbReference type="OrthoDB" id="437601at2759"/>
<protein>
    <recommendedName>
        <fullName evidence="5">ribulose-bisphosphate carboxylase</fullName>
        <ecNumber evidence="5">4.1.1.39</ecNumber>
    </recommendedName>
</protein>
<comment type="similarity">
    <text evidence="4">Belongs to the RuBisCO large chain family. Type II subfamily.</text>
</comment>
<keyword evidence="11" id="KW-0503">Monooxygenase</keyword>
<comment type="catalytic activity">
    <reaction evidence="15">
        <text>2 (2R)-3-phosphoglycerate + 2 H(+) = D-ribulose 1,5-bisphosphate + CO2 + H2O</text>
        <dbReference type="Rhea" id="RHEA:23124"/>
        <dbReference type="ChEBI" id="CHEBI:15377"/>
        <dbReference type="ChEBI" id="CHEBI:15378"/>
        <dbReference type="ChEBI" id="CHEBI:16526"/>
        <dbReference type="ChEBI" id="CHEBI:57870"/>
        <dbReference type="ChEBI" id="CHEBI:58272"/>
        <dbReference type="EC" id="4.1.1.39"/>
    </reaction>
</comment>
<feature type="region of interest" description="Disordered" evidence="16">
    <location>
        <begin position="1443"/>
        <end position="1473"/>
    </location>
</feature>
<dbReference type="InterPro" id="IPR020878">
    <property type="entry name" value="RuBisCo_large_chain_AS"/>
</dbReference>
<dbReference type="EMBL" id="LSRX01000425">
    <property type="protein sequence ID" value="OLP97672.1"/>
    <property type="molecule type" value="Genomic_DNA"/>
</dbReference>
<sequence length="5902" mass="648514">MVPPLLVLQLSRPLELQRQAATTLIGGAAKRAKADKARQAEWFDVRECGGEGCCFYNCFAAAYAMEKDKLSWDQVSRVVRSRGRTVRGEIADFISQREDKYEEYFACDLDDHLDEETRLLATWLRFAALTDMSMNLALEHAAHASALVLLSLWGCTGSNVDRALRAWSTQVTTAKHKHLQRHHKGRRTANRALLVAAGSIVVGDWSAQGCNRVVRRTMHWQGKLGMAAASSTSSMVRPMRAAYKECLALGGMLSGSVRTLLGIEGLGCRLLMVFRSVWVEGDGRTPDTQHHPSYNGEGKEGVATGVAILRPEHLRLASVESRVTLKALDQSSRYADLSLDEATLIKNGKHVLVAYIMKPKAGYDYLATAAHFAAESSTGTNVNVCTTDDFTKSVDALVYYIDPDSEEMKIAYPNLLFDRNIIDGRAMMCSFLTLSIGNNQGRELSMGDVEYGKIYDFYLPPNFLRLYDGPAVNVEDMWRILGKGTSNGGLVVGTIIKPKLGLQPKPFGEACYAFWQGGDFIKNDEPQGNQVFCQMNEVIPEVVKAMRACIKETGVGKLFSANITADDPNEMIARGKYCMSQFGPLSENCAFLVDGYVAGGTAVTCARRNFPKQFLHYHRAGHGSVTSPQTQRGYTAFVHTKISRVIGASGIHTGTMSFGKMEGDASDKNIAFMLQDDEADGPYYHQEWEGMKQTTPIISGGMNALRLPAFFENLGHSNVILTAGGGSFGHKDGPKPGAISCRQGEEAWKAWKAGQYGNISLSDGVIEFAKTHEEIKGAFLTFQKDADQIYPGWKANSREEEAGEEEDNEDKGDEEEQEQKAAKQEKNQMSGSEFLGFLGRTASMRWSIAKRMVGKAPGLDNLSAKELVKLPDIWWQGFCDLWCQVLRHGTVPKAWKGSLVVLIDKSEQGDTRPLGLTSVGWRIGAAYLNRALRPWIDLWADDTTFGGLHERSIFDVHQLVDFANTAETIYISQDLSRFFDSVNHDLLADLLCRLKMPAAARQVIMDLYSDSWRILAYRDQTHPLRVWPTRGLLQGCPLSPLLGVAFMRVWSAVVAAGADVVPSSFVDDRLFYSTQGDLEALRSRMVQQLVMPMLTWAAGCATEDQQGNADGDPLPLSEARKQDVFVATDGSAFQQVAALAVTFPECNTHVSTGIPSEDQSPFRAELEAILLVVSSALCVWNLRFPVCRLVIVSDCEAAIAVARGSMGSTPILARRVHEAFRRLRVHIEVELWWVPSHGKQSTRFVTHGMEAQLRAWNEQADCAAGLAMRRRLQGSLRQAWYAQEKVAHDWELAAVAGLQKASELYKAHVDSLTLGHPAVRLKTKKAYIMKPKAGYDYLATAAHFAAESSTGTNVNVCTTDDFTKSVDALVYYIDPDSEEMSGLRSTSTPVTAGPCLDTGQMAAKLLEQGVVIDPGGADLVGFWFRLRLDNYDALADCCPMRGRRIGEASHPGPSGGGARATARKREEGHTGGDVGLGNGLLDILKPMIQQLIKEAFTELFRGDAMKDMVTGMLVGGVGPLAPARGSVAADGGNGKGGSVNRWQAARAGGRATTASPTAAPTKDPDTGWTLVTRGGRRAGKGNGKPDVSSSGKGKGKATTSKGPPAEQPAHEDVWTSQGRFVSLFDDKGKGKGKSKGKGKQDAATKGGGKLGDAKAKKDEQARLELGNVDPCWVGVRSSMDARGAGDLAVLHVMKCVGFIYQVIDEDDNIFGERVKLIAKANGVGCFYKAYYGTAFPELTTLRVVVPKLALDAGAWANCKRDPKTFLEQVHGQCLHSAYNWEERIVEHKNGHKDVFFQGYARVLKDKTDSALEKSGNKGLFLEPLAADADKKPVRWEEMNDQEAPERYFARVAEMAAKERRPLAWRKGGGSCLGLRFNFPSELPASIATAATYSCHGVPRSWRKDDLESFLTSAGWSNVQILLEPRRRMGWVVKAIGPTNDGVQFVEGDNDLLVALSRRTGGGAPFKEKSSTWKPEAPTRTSFTNSFDRGLGFGPLKTSEPDDDDHDDNNMELDGEENKADAENNGGVAAEDDEAAAKEQAKKSKKEVGDPWATWCGYNCLAAAASLVRGDDLEKVTATAISRGRTLRHEVAQQFVNKKIGANTWKQDPAWSEETEGGPVPTTCEEWLSSLARDRRWLCGDSLSVAADRFKMIIVLHQWSDGAWSHPILFGKGPACAGLVLCRGHYRLVNPGAKQLPTSWMGGVKYSAGMVARGGGWLPSSSSASSKRTPSCFSVVASCLSGKRRATTEVGFFFWQPGYMVIAPPGGGKRLDPPVEDMMIAPPGPVHTGSLVKDLKAMGIGQDQVWALSSAASKTMSGPRRSLQLLAAKRHFTVLNGFGNHGHVNSGEWTFGASLSNMAPRLNGDAGCVCVPGTPLESYGSTSKALVSVRERAPEQRTWLRSLGGKSGNGPRHWRGAPTKIPPWQPKSRHSDSRPLPTLQSSRRRFLDDPKGQPQTEQAVQCEWPCSVCSATFVSDDKVKLSRMRDNHINRVHGELPRSLFPTLNGQMGSERPAGSKDARRTDKELVPLRGLRFHHIKVEHPGLCGSCFTTVNGNQGRQTLFDQGELRQLLEDPSKVKRFKDRRRAETLKDGDIESNPGPDSSSRSRAVAVFAANVKGYSNAYDAIDMLLPRDHTCLHFKSRLGYRAWTVSRHNATSSSCHGGLLLAVRKDIRSHFVDKTIHGHFEAITVDLEGFYITNVWERPDCACEASFAEWVAPILSDCRLRRKLWLGVGDHNTLPAEHPMTADDNREGFSYLAVRNEHGELEPTRWDGNRAIDWALLSEPDLEGEAKFDEAFVGDHRCIWYRIVAIEEAMQGFVDVNLGDTEREWDYLNGSLHCGPFVSGGLLSGSVVYVKRSDSDYVATSTKTSRHFGAGGGMAAEGKLATRWLHDRPFVTAQGIVQVSESGMVHRTYDVEEAFDKLLAKWRVIWRRQDSVPELDQAAGVIFTGLVVHNLPGSASFDGREGDELSWLPLSFWDAFLPMINRWMKRGIFPEAMRSYRQVFIPKSNLDEGDADPSDLRPISIGCTFNRIISGAMLMHPSVQGWIAALVPDQMHGALKERSLEAGIVDLLEQWQHPNAVLLSLDMKKGFDFADVEHSLRVLQHYGFCEDWLVYLREVWQEQLRYSQLGPYVTREPEVVRRSLPQGDPLAPLAFCLLLVPAALDTARGQNVAQALFVDDRNLVVVGADSALAKQAEWVSWCEFLGLCENTRKAAFVARSRKDQQLLLEHVQPEFVKEQTRVLGVDFCRVKRRRHATHEARRARAACVLQRLARTPLPVTLKEKLYISRVASVAAWGCWLQHFRNGKEFGSKTKMLLQGHKSASRDLWELLQGHMVDLRFVGLQRSLAALGRGLLYWRRRGRQLGGGAWFEALREGLFDLGFSFAFGTFDHNVAGAFEYPWRPGLGPFKKWLATALHRLREAWRCQRWEAFLAAGRRGAEVCRRHVYDAELVKKARQAFATGGGDARTVLTGGAHSIMAYHAIQGAGPDELQSCPCCGAHRKPTSDHLAWHCTAFAAERPLRPADELAARMGWPVTGNASDDMAVLLHLCRVRDRVRRVARVKRSIARWLWLWLWIVRDCGIVVLVVTYSTATSACQSGHGWKLAISLVLEISQRHMRPNAASWTAAAGACVSSQSWSTAVQLLRHEHGTVARAVLLQSCEVSCAWALVLPLLAAAQASAVAATTAMAALPWAPALAAFRNLQREQVTAGALLQAPMSGKVRGISRLFVQAAMLATDAATLLPKAQAFMAQMHASNLELKREILRFKTLNTALQHAIDGQLQRLPELQLAGGMGAPARLAQACGALKTRAQELEDQIAEKRERKRRMQRELEERKAKLRVAPSTTPAKLNSSPLKVMPESGTCSGGGNSGLSHISRKEAALLLQQELFRKRFLLSSRAGIQQKAPESQYPRYTALASSSPARWAYLLLQEMRSRALEPNLVVLAAAAAIPSGSADGQDLCELLPWLESSAAQLLHEKCAKGCLMSYVGKDYPEKIGVKGTKAGLDQGAWDNVVKEDDVTSFTKATGKRWGNQEPWKLDTTVVKACTAKAASAFLSKSEDATGWRWDVVVASSPEQVVQVQQQAQLAGVKKDVQPPPAATPGYAAQIPWTGRLDGQSLLGSPRPVLGGQGQLGPEGERGAPTDCGVGTGLLHRSIRSRSRELRPWTEQWTGLRIMGGFHQRSCRDVFLRVIHASEDPRVAFIGEDISKYFDSLLAPHVRLVLQHLQAPPPFVDFVCSVMAEQWRVFTSGGLFGEAWHKTTKGAAQGDPLSPLVAGAVMYVWTTWVARDNTEAVSFVDDRSFWSPSSAALLAAKQRSAEVDEDHLELLGVRVPVPRGAPPSLARFVFDVAQARVVCSNAVAQGMWQRGFHYRTLVMPMMCWAGAIASIPSDEVIRLCNSILSVTNYRHACDTPAVAVWEVLGWECNPSFARKWAALRDAVGFVCKPPCWLDVAPLPLLSRRWPTLLPLAAQVLEELGWWTFDHGARICKCDGLGNLRSFVVGVDSLSILGDWLRDWHRMAALESTTRVASALHRGEDELARGALLPGVPLKLAFSLPTALDENWCFVTDCGGDGCCFYNCFAAAYGMQKDKLGWGEQTGSVAKTSQTVVYGQRQGSCTAYLLFKAGHYQLVQAKAGREVPAWVHDLKDSEDLEHFQRGGGRKDSGVVDEGLVWVLSKASSKEVAQVSDSGLVRLPGILSSSTRDALLLRCACLWKGASGRRLARAAASVKLQHKGAQAWKRDLTQENIEPHPGSGGDFGKNRRHLRSALLWARAIQAKRRGDCSKSSANGQVYRVDAQDHREQRVRELAVFRHLEEAEIREVARRLQLVRYLPGDVIIRQGEEEASEFFIVDHGRCSAHVQDAEGMREVREYSPGEGFGERALLRDEPRAATVLADEEAAVFRLHRDDFVAVIRDRDHKEELIRGAKLFETMTDEQVHQLSSLLKMKTFKAGTDIIKQGDPGAEFFILDSGECVAVVTSGKSSQEVMRYSAGDLFGEKALLESAPRGATISAETDVVTYTLTREDFEAKMGPMSQLKVETAVQAKMEQEEEKTWWLGAFCSGLAHRLAGCHEREGGSREFLADLNSSRETGVRDDKNPDGIVKALLDESEGAPAPPGSKGKGKGKGNPVDGDAQLFEALRKMVERADPKDLGSRLRQLLEAHEQGAPLYGRVARRWKAQANKQQASAQQGQSFYSATAQAGFAKFGAAAAVLTPGAADKGKGKGKAGHGRGDGPSPRDVGKASCKGSGQQGHAHSLSPSPRRRWGRQEPWRLDVTAVKACTAKTAVRFLEQTEDGKDWRWDIVAVAVLLEFEDAEAEFPGSCKRAYPATSAGRKDIQEWRAVALADALPGAMDIVRRSTFAAPDRSLALLPKAYMDDLEWRNILGDPDDFLRRKFPFVHSTFKWESVSSPGDVGKRDKEVVLQGLVRVLTESTTDALQSGRAAVFFSLLAKEPKAVRVQWLEAPQHSGGVGYLQFARAEASRLGGALAYRRGGGKALGIRLPEGADASIPLGITWRLRGVPLAWEEAELEQALRGVGIQGAIKVVDRALGKPWLARITHDAPTSDMAFIVEVPKHGQKDKFYELRFERVVGKPRANLSSQAVTLPKRVRAQAPPAGMDVDATGPTGDGEKAAQDHAAGTGGDVVMQGHSGEAAPGASADVLPASAPGDKGWCVPGATCSDVEDISKHVRSRGRTVRNQLATFVAARESRYRDYRDYFANDPDCVLDADKAWLLENGDTPTTWESYLEALKRPNRYVDELSFRACCARFRSKIIVFVDNIGPAAQTIVSDNDKEGMKIPSWVEQLQDTDDLEQLAQWSLRSDNLELVQGVYEQDGTKTEVQAIMEVRRKGARQDTFPLAFERRINFGNRDERQGKARDSRDSSQGRGDLGDDPWDSLNIWNMDRW</sequence>
<dbReference type="GO" id="GO:0000287">
    <property type="term" value="F:magnesium ion binding"/>
    <property type="evidence" value="ECO:0007669"/>
    <property type="project" value="InterPro"/>
</dbReference>
<dbReference type="GO" id="GO:0019253">
    <property type="term" value="P:reductive pentose-phosphate cycle"/>
    <property type="evidence" value="ECO:0007669"/>
    <property type="project" value="UniProtKB-KW"/>
</dbReference>
<evidence type="ECO:0000256" key="13">
    <source>
        <dbReference type="ARBA" id="ARBA00023300"/>
    </source>
</evidence>
<evidence type="ECO:0000256" key="4">
    <source>
        <dbReference type="ARBA" id="ARBA00005475"/>
    </source>
</evidence>
<dbReference type="InterPro" id="IPR014710">
    <property type="entry name" value="RmlC-like_jellyroll"/>
</dbReference>
<keyword evidence="21" id="KW-1185">Reference proteome</keyword>
<evidence type="ECO:0000256" key="6">
    <source>
        <dbReference type="ARBA" id="ARBA00022567"/>
    </source>
</evidence>
<dbReference type="InterPro" id="IPR012337">
    <property type="entry name" value="RNaseH-like_sf"/>
</dbReference>
<dbReference type="InterPro" id="IPR000595">
    <property type="entry name" value="cNMP-bd_dom"/>
</dbReference>
<keyword evidence="12" id="KW-0456">Lyase</keyword>
<dbReference type="InterPro" id="IPR036376">
    <property type="entry name" value="RuBisCO_lsu_C_sf"/>
</dbReference>
<dbReference type="GO" id="GO:0004523">
    <property type="term" value="F:RNA-DNA hybrid ribonuclease activity"/>
    <property type="evidence" value="ECO:0007669"/>
    <property type="project" value="InterPro"/>
</dbReference>
<feature type="domain" description="Cyclic nucleotide-binding" evidence="17">
    <location>
        <begin position="4808"/>
        <end position="4911"/>
    </location>
</feature>
<evidence type="ECO:0000256" key="16">
    <source>
        <dbReference type="SAM" id="MobiDB-lite"/>
    </source>
</evidence>
<evidence type="ECO:0000256" key="8">
    <source>
        <dbReference type="ARBA" id="ARBA00022723"/>
    </source>
</evidence>
<dbReference type="PROSITE" id="PS50879">
    <property type="entry name" value="RNASE_H_1"/>
    <property type="match status" value="1"/>
</dbReference>
<feature type="domain" description="Reverse transcriptase" evidence="18">
    <location>
        <begin position="2986"/>
        <end position="3247"/>
    </location>
</feature>
<keyword evidence="6" id="KW-0113">Calvin cycle</keyword>
<evidence type="ECO:0000256" key="11">
    <source>
        <dbReference type="ARBA" id="ARBA00023033"/>
    </source>
</evidence>
<dbReference type="GO" id="GO:0004497">
    <property type="term" value="F:monooxygenase activity"/>
    <property type="evidence" value="ECO:0007669"/>
    <property type="project" value="UniProtKB-KW"/>
</dbReference>
<evidence type="ECO:0000259" key="17">
    <source>
        <dbReference type="PROSITE" id="PS50042"/>
    </source>
</evidence>
<dbReference type="CDD" id="cd08211">
    <property type="entry name" value="RuBisCO_large_II"/>
    <property type="match status" value="1"/>
</dbReference>
<dbReference type="InterPro" id="IPR043502">
    <property type="entry name" value="DNA/RNA_pol_sf"/>
</dbReference>
<dbReference type="CDD" id="cd00038">
    <property type="entry name" value="CAP_ED"/>
    <property type="match status" value="2"/>
</dbReference>
<evidence type="ECO:0000259" key="18">
    <source>
        <dbReference type="PROSITE" id="PS50878"/>
    </source>
</evidence>
<keyword evidence="9" id="KW-0460">Magnesium</keyword>
<dbReference type="Pfam" id="PF02788">
    <property type="entry name" value="RuBisCO_large_N"/>
    <property type="match status" value="2"/>
</dbReference>
<feature type="compositionally biased region" description="Basic and acidic residues" evidence="16">
    <location>
        <begin position="2034"/>
        <end position="2045"/>
    </location>
</feature>
<keyword evidence="7" id="KW-0934">Plastid</keyword>
<keyword evidence="13" id="KW-0120">Carbon dioxide fixation</keyword>
<feature type="region of interest" description="Disordered" evidence="16">
    <location>
        <begin position="5213"/>
        <end position="5266"/>
    </location>
</feature>
<dbReference type="CDD" id="cd22744">
    <property type="entry name" value="OTU"/>
    <property type="match status" value="1"/>
</dbReference>
<keyword evidence="8" id="KW-0479">Metal-binding</keyword>
<dbReference type="Pfam" id="PF00027">
    <property type="entry name" value="cNMP_binding"/>
    <property type="match status" value="2"/>
</dbReference>
<feature type="compositionally biased region" description="Polar residues" evidence="16">
    <location>
        <begin position="5244"/>
        <end position="5256"/>
    </location>
</feature>
<evidence type="ECO:0000256" key="10">
    <source>
        <dbReference type="ARBA" id="ARBA00023002"/>
    </source>
</evidence>
<feature type="region of interest" description="Disordered" evidence="16">
    <location>
        <begin position="1963"/>
        <end position="2045"/>
    </location>
</feature>
<evidence type="ECO:0000256" key="7">
    <source>
        <dbReference type="ARBA" id="ARBA00022640"/>
    </source>
</evidence>
<dbReference type="Gene3D" id="2.60.120.10">
    <property type="entry name" value="Jelly Rolls"/>
    <property type="match status" value="2"/>
</dbReference>
<dbReference type="SMART" id="SM00100">
    <property type="entry name" value="cNMP"/>
    <property type="match status" value="2"/>
</dbReference>
<dbReference type="InterPro" id="IPR020871">
    <property type="entry name" value="RuBisCO_lsuII"/>
</dbReference>